<dbReference type="GeneID" id="92033975"/>
<reference evidence="1 2" key="1">
    <citation type="submission" date="2024-04" db="EMBL/GenBank/DDBJ databases">
        <title>Phyllosticta paracitricarpa is synonymous to the EU quarantine fungus P. citricarpa based on phylogenomic analyses.</title>
        <authorList>
            <consortium name="Lawrence Berkeley National Laboratory"/>
            <person name="Van ingen-buijs V.A."/>
            <person name="Van westerhoven A.C."/>
            <person name="Haridas S."/>
            <person name="Skiadas P."/>
            <person name="Martin F."/>
            <person name="Groenewald J.Z."/>
            <person name="Crous P.W."/>
            <person name="Seidl M.F."/>
        </authorList>
    </citation>
    <scope>NUCLEOTIDE SEQUENCE [LARGE SCALE GENOMIC DNA]</scope>
    <source>
        <strain evidence="1 2">CPC 17464</strain>
    </source>
</reference>
<sequence length="146" mass="16414">MWWWLGRRARLEFLGLESAVVFGRCPQSADPLSHGKDGLMDSVESDPYQHFDPTSSLVFPEQYALPAKKRRTRAVLDRPGAMDARLSQAAIASHCSDFTSNVCHHQRFLIYRLPAPLQPASPLTNPVLLFLGRSSHSSPRHRPARP</sequence>
<keyword evidence="2" id="KW-1185">Reference proteome</keyword>
<feature type="non-terminal residue" evidence="1">
    <location>
        <position position="146"/>
    </location>
</feature>
<protein>
    <submittedName>
        <fullName evidence="1">Uncharacterized protein</fullName>
    </submittedName>
</protein>
<dbReference type="Proteomes" id="UP001360953">
    <property type="component" value="Unassembled WGS sequence"/>
</dbReference>
<organism evidence="1 2">
    <name type="scientific">Phyllosticta citribraziliensis</name>
    <dbReference type="NCBI Taxonomy" id="989973"/>
    <lineage>
        <taxon>Eukaryota</taxon>
        <taxon>Fungi</taxon>
        <taxon>Dikarya</taxon>
        <taxon>Ascomycota</taxon>
        <taxon>Pezizomycotina</taxon>
        <taxon>Dothideomycetes</taxon>
        <taxon>Dothideomycetes incertae sedis</taxon>
        <taxon>Botryosphaeriales</taxon>
        <taxon>Phyllostictaceae</taxon>
        <taxon>Phyllosticta</taxon>
    </lineage>
</organism>
<evidence type="ECO:0000313" key="1">
    <source>
        <dbReference type="EMBL" id="KAK7534246.1"/>
    </source>
</evidence>
<dbReference type="EMBL" id="JBBPEH010000009">
    <property type="protein sequence ID" value="KAK7534246.1"/>
    <property type="molecule type" value="Genomic_DNA"/>
</dbReference>
<comment type="caution">
    <text evidence="1">The sequence shown here is derived from an EMBL/GenBank/DDBJ whole genome shotgun (WGS) entry which is preliminary data.</text>
</comment>
<dbReference type="RefSeq" id="XP_066653285.1">
    <property type="nucleotide sequence ID" value="XM_066801069.1"/>
</dbReference>
<gene>
    <name evidence="1" type="ORF">J3D65DRAFT_632870</name>
</gene>
<name>A0ABR1LGA0_9PEZI</name>
<proteinExistence type="predicted"/>
<evidence type="ECO:0000313" key="2">
    <source>
        <dbReference type="Proteomes" id="UP001360953"/>
    </source>
</evidence>
<accession>A0ABR1LGA0</accession>